<dbReference type="AlphaFoldDB" id="A0A840Q3Y0"/>
<gene>
    <name evidence="2" type="ORF">HNR36_002118</name>
</gene>
<protein>
    <recommendedName>
        <fullName evidence="1">DUF8042 domain-containing protein</fullName>
    </recommendedName>
</protein>
<keyword evidence="3" id="KW-1185">Reference proteome</keyword>
<evidence type="ECO:0000313" key="2">
    <source>
        <dbReference type="EMBL" id="MBB5149726.1"/>
    </source>
</evidence>
<evidence type="ECO:0000313" key="3">
    <source>
        <dbReference type="Proteomes" id="UP000557217"/>
    </source>
</evidence>
<dbReference type="RefSeq" id="WP_168412672.1">
    <property type="nucleotide sequence ID" value="NZ_JAAXPW010000032.1"/>
</dbReference>
<sequence length="113" mass="13173">MCDVLEVVESYNEYLKKIPNGTLYIAECLREEKLEEAFKTIKDFSEGVMWLIKVSELLRERNVEVTLNVEQINSFLIEINDAIENQDYLLVADLFEYEVAPFFKEVSLIANIS</sequence>
<dbReference type="Proteomes" id="UP000557217">
    <property type="component" value="Unassembled WGS sequence"/>
</dbReference>
<organism evidence="2 3">
    <name type="scientific">Ureibacillus thermosphaericus</name>
    <dbReference type="NCBI Taxonomy" id="51173"/>
    <lineage>
        <taxon>Bacteria</taxon>
        <taxon>Bacillati</taxon>
        <taxon>Bacillota</taxon>
        <taxon>Bacilli</taxon>
        <taxon>Bacillales</taxon>
        <taxon>Caryophanaceae</taxon>
        <taxon>Ureibacillus</taxon>
    </lineage>
</organism>
<comment type="caution">
    <text evidence="2">The sequence shown here is derived from an EMBL/GenBank/DDBJ whole genome shotgun (WGS) entry which is preliminary data.</text>
</comment>
<proteinExistence type="predicted"/>
<dbReference type="InterPro" id="IPR058355">
    <property type="entry name" value="DUF8042"/>
</dbReference>
<reference evidence="2 3" key="1">
    <citation type="submission" date="2020-08" db="EMBL/GenBank/DDBJ databases">
        <title>Genomic Encyclopedia of Type Strains, Phase IV (KMG-IV): sequencing the most valuable type-strain genomes for metagenomic binning, comparative biology and taxonomic classification.</title>
        <authorList>
            <person name="Goeker M."/>
        </authorList>
    </citation>
    <scope>NUCLEOTIDE SEQUENCE [LARGE SCALE GENOMIC DNA]</scope>
    <source>
        <strain evidence="2 3">DSM 10633</strain>
    </source>
</reference>
<evidence type="ECO:0000259" key="1">
    <source>
        <dbReference type="Pfam" id="PF26154"/>
    </source>
</evidence>
<feature type="domain" description="DUF8042" evidence="1">
    <location>
        <begin position="5"/>
        <end position="105"/>
    </location>
</feature>
<dbReference type="Pfam" id="PF26154">
    <property type="entry name" value="DUF8042"/>
    <property type="match status" value="1"/>
</dbReference>
<accession>A0A840Q3Y0</accession>
<name>A0A840Q3Y0_URETH</name>
<dbReference type="EMBL" id="JACHGZ010000027">
    <property type="protein sequence ID" value="MBB5149726.1"/>
    <property type="molecule type" value="Genomic_DNA"/>
</dbReference>